<dbReference type="AlphaFoldDB" id="A0AAD5TVY2"/>
<dbReference type="Proteomes" id="UP001211065">
    <property type="component" value="Unassembled WGS sequence"/>
</dbReference>
<proteinExistence type="predicted"/>
<dbReference type="Gene3D" id="2.40.70.10">
    <property type="entry name" value="Acid Proteases"/>
    <property type="match status" value="1"/>
</dbReference>
<protein>
    <submittedName>
        <fullName evidence="1">Uncharacterized protein</fullName>
    </submittedName>
</protein>
<accession>A0AAD5TVY2</accession>
<dbReference type="EMBL" id="JADGJW010001285">
    <property type="protein sequence ID" value="KAJ3204583.1"/>
    <property type="molecule type" value="Genomic_DNA"/>
</dbReference>
<keyword evidence="2" id="KW-1185">Reference proteome</keyword>
<reference evidence="1" key="1">
    <citation type="submission" date="2020-05" db="EMBL/GenBank/DDBJ databases">
        <title>Phylogenomic resolution of chytrid fungi.</title>
        <authorList>
            <person name="Stajich J.E."/>
            <person name="Amses K."/>
            <person name="Simmons R."/>
            <person name="Seto K."/>
            <person name="Myers J."/>
            <person name="Bonds A."/>
            <person name="Quandt C.A."/>
            <person name="Barry K."/>
            <person name="Liu P."/>
            <person name="Grigoriev I."/>
            <person name="Longcore J.E."/>
            <person name="James T.Y."/>
        </authorList>
    </citation>
    <scope>NUCLEOTIDE SEQUENCE</scope>
    <source>
        <strain evidence="1">JEL0476</strain>
    </source>
</reference>
<gene>
    <name evidence="1" type="ORF">HK099_001087</name>
</gene>
<sequence>HVDSGASVLTISSDFVAQHKIPTFHGVVQNVEFANKSTCQSNRYCKLKLRVKHFTGTFTAAVLPINDDLILGTTFFKAISVTSLDWKNKYFAFTTNNGRKHVWCNTAPTSPRLLITPVITSVGVDDTDVNFLNTQEPALKNLLQEYAIIDKQHIVYCQWLQCNKSFDTVSKILANK</sequence>
<comment type="caution">
    <text evidence="1">The sequence shown here is derived from an EMBL/GenBank/DDBJ whole genome shotgun (WGS) entry which is preliminary data.</text>
</comment>
<name>A0AAD5TVY2_9FUNG</name>
<dbReference type="InterPro" id="IPR021109">
    <property type="entry name" value="Peptidase_aspartic_dom_sf"/>
</dbReference>
<evidence type="ECO:0000313" key="2">
    <source>
        <dbReference type="Proteomes" id="UP001211065"/>
    </source>
</evidence>
<dbReference type="CDD" id="cd00303">
    <property type="entry name" value="retropepsin_like"/>
    <property type="match status" value="1"/>
</dbReference>
<feature type="non-terminal residue" evidence="1">
    <location>
        <position position="1"/>
    </location>
</feature>
<evidence type="ECO:0000313" key="1">
    <source>
        <dbReference type="EMBL" id="KAJ3204583.1"/>
    </source>
</evidence>
<organism evidence="1 2">
    <name type="scientific">Clydaea vesicula</name>
    <dbReference type="NCBI Taxonomy" id="447962"/>
    <lineage>
        <taxon>Eukaryota</taxon>
        <taxon>Fungi</taxon>
        <taxon>Fungi incertae sedis</taxon>
        <taxon>Chytridiomycota</taxon>
        <taxon>Chytridiomycota incertae sedis</taxon>
        <taxon>Chytridiomycetes</taxon>
        <taxon>Lobulomycetales</taxon>
        <taxon>Lobulomycetaceae</taxon>
        <taxon>Clydaea</taxon>
    </lineage>
</organism>